<accession>A0AAD6YHY2</accession>
<feature type="transmembrane region" description="Helical" evidence="2">
    <location>
        <begin position="58"/>
        <end position="82"/>
    </location>
</feature>
<dbReference type="Proteomes" id="UP001219525">
    <property type="component" value="Unassembled WGS sequence"/>
</dbReference>
<evidence type="ECO:0000313" key="3">
    <source>
        <dbReference type="EMBL" id="KAJ7214915.1"/>
    </source>
</evidence>
<evidence type="ECO:0000256" key="1">
    <source>
        <dbReference type="SAM" id="MobiDB-lite"/>
    </source>
</evidence>
<sequence>MTDSASGVVHNLWVAMTFQLCMTGVPLIITAGIYINLFVLAIVTLSRRRTAGRNVMRVASWLMAVLGTAQLILVLASCAVSLQMSQQIVESSIDPNAGPQSLTLWTMYDGLSRAQNIAWPVNNLLTDTLFLYRCYIIWGRNWKVVCVPGILILATFGIGCFLPFSPAAFPATVGFFMVAGTNVVLMVLTAGRIWWIRRDAFHVGLDKTVQGRYNTAVAIILESGALYCICVILLAITTPMNSVSGEIAFYVLIGLTPQMTNIAPTLTIVRVGLGHNIQDTIEKWAPNSSNQNERRLGLRQDKESPASSSEVLYIRPEA</sequence>
<feature type="region of interest" description="Disordered" evidence="1">
    <location>
        <begin position="288"/>
        <end position="318"/>
    </location>
</feature>
<keyword evidence="2" id="KW-0812">Transmembrane</keyword>
<evidence type="ECO:0000313" key="4">
    <source>
        <dbReference type="Proteomes" id="UP001219525"/>
    </source>
</evidence>
<name>A0AAD6YHY2_9AGAR</name>
<keyword evidence="4" id="KW-1185">Reference proteome</keyword>
<reference evidence="3" key="1">
    <citation type="submission" date="2023-03" db="EMBL/GenBank/DDBJ databases">
        <title>Massive genome expansion in bonnet fungi (Mycena s.s.) driven by repeated elements and novel gene families across ecological guilds.</title>
        <authorList>
            <consortium name="Lawrence Berkeley National Laboratory"/>
            <person name="Harder C.B."/>
            <person name="Miyauchi S."/>
            <person name="Viragh M."/>
            <person name="Kuo A."/>
            <person name="Thoen E."/>
            <person name="Andreopoulos B."/>
            <person name="Lu D."/>
            <person name="Skrede I."/>
            <person name="Drula E."/>
            <person name="Henrissat B."/>
            <person name="Morin E."/>
            <person name="Kohler A."/>
            <person name="Barry K."/>
            <person name="LaButti K."/>
            <person name="Morin E."/>
            <person name="Salamov A."/>
            <person name="Lipzen A."/>
            <person name="Mereny Z."/>
            <person name="Hegedus B."/>
            <person name="Baldrian P."/>
            <person name="Stursova M."/>
            <person name="Weitz H."/>
            <person name="Taylor A."/>
            <person name="Grigoriev I.V."/>
            <person name="Nagy L.G."/>
            <person name="Martin F."/>
            <person name="Kauserud H."/>
        </authorList>
    </citation>
    <scope>NUCLEOTIDE SEQUENCE</scope>
    <source>
        <strain evidence="3">9144</strain>
    </source>
</reference>
<dbReference type="AlphaFoldDB" id="A0AAD6YHY2"/>
<evidence type="ECO:0000256" key="2">
    <source>
        <dbReference type="SAM" id="Phobius"/>
    </source>
</evidence>
<feature type="transmembrane region" description="Helical" evidence="2">
    <location>
        <begin position="117"/>
        <end position="138"/>
    </location>
</feature>
<gene>
    <name evidence="3" type="ORF">GGX14DRAFT_443406</name>
</gene>
<feature type="transmembrane region" description="Helical" evidence="2">
    <location>
        <begin position="216"/>
        <end position="236"/>
    </location>
</feature>
<feature type="compositionally biased region" description="Basic and acidic residues" evidence="1">
    <location>
        <begin position="292"/>
        <end position="304"/>
    </location>
</feature>
<feature type="transmembrane region" description="Helical" evidence="2">
    <location>
        <begin position="145"/>
        <end position="165"/>
    </location>
</feature>
<feature type="transmembrane region" description="Helical" evidence="2">
    <location>
        <begin position="25"/>
        <end position="46"/>
    </location>
</feature>
<feature type="transmembrane region" description="Helical" evidence="2">
    <location>
        <begin position="171"/>
        <end position="195"/>
    </location>
</feature>
<keyword evidence="2" id="KW-0472">Membrane</keyword>
<protein>
    <submittedName>
        <fullName evidence="3">Uncharacterized protein</fullName>
    </submittedName>
</protein>
<dbReference type="EMBL" id="JARJCW010000018">
    <property type="protein sequence ID" value="KAJ7214915.1"/>
    <property type="molecule type" value="Genomic_DNA"/>
</dbReference>
<organism evidence="3 4">
    <name type="scientific">Mycena pura</name>
    <dbReference type="NCBI Taxonomy" id="153505"/>
    <lineage>
        <taxon>Eukaryota</taxon>
        <taxon>Fungi</taxon>
        <taxon>Dikarya</taxon>
        <taxon>Basidiomycota</taxon>
        <taxon>Agaricomycotina</taxon>
        <taxon>Agaricomycetes</taxon>
        <taxon>Agaricomycetidae</taxon>
        <taxon>Agaricales</taxon>
        <taxon>Marasmiineae</taxon>
        <taxon>Mycenaceae</taxon>
        <taxon>Mycena</taxon>
    </lineage>
</organism>
<keyword evidence="2" id="KW-1133">Transmembrane helix</keyword>
<comment type="caution">
    <text evidence="3">The sequence shown here is derived from an EMBL/GenBank/DDBJ whole genome shotgun (WGS) entry which is preliminary data.</text>
</comment>
<proteinExistence type="predicted"/>
<feature type="transmembrane region" description="Helical" evidence="2">
    <location>
        <begin position="248"/>
        <end position="273"/>
    </location>
</feature>